<reference evidence="2 3" key="1">
    <citation type="submission" date="2019-02" db="EMBL/GenBank/DDBJ databases">
        <title>Deep-cultivation of Planctomycetes and their phenomic and genomic characterization uncovers novel biology.</title>
        <authorList>
            <person name="Wiegand S."/>
            <person name="Jogler M."/>
            <person name="Boedeker C."/>
            <person name="Pinto D."/>
            <person name="Vollmers J."/>
            <person name="Rivas-Marin E."/>
            <person name="Kohn T."/>
            <person name="Peeters S.H."/>
            <person name="Heuer A."/>
            <person name="Rast P."/>
            <person name="Oberbeckmann S."/>
            <person name="Bunk B."/>
            <person name="Jeske O."/>
            <person name="Meyerdierks A."/>
            <person name="Storesund J.E."/>
            <person name="Kallscheuer N."/>
            <person name="Luecker S."/>
            <person name="Lage O.M."/>
            <person name="Pohl T."/>
            <person name="Merkel B.J."/>
            <person name="Hornburger P."/>
            <person name="Mueller R.-W."/>
            <person name="Bruemmer F."/>
            <person name="Labrenz M."/>
            <person name="Spormann A.M."/>
            <person name="Op Den Camp H."/>
            <person name="Overmann J."/>
            <person name="Amann R."/>
            <person name="Jetten M.S.M."/>
            <person name="Mascher T."/>
            <person name="Medema M.H."/>
            <person name="Devos D.P."/>
            <person name="Kaster A.-K."/>
            <person name="Ovreas L."/>
            <person name="Rohde M."/>
            <person name="Galperin M.Y."/>
            <person name="Jogler C."/>
        </authorList>
    </citation>
    <scope>NUCLEOTIDE SEQUENCE [LARGE SCALE GENOMIC DNA]</scope>
    <source>
        <strain evidence="2 3">CA85</strain>
    </source>
</reference>
<feature type="domain" description="Transposase zinc-binding" evidence="1">
    <location>
        <begin position="4"/>
        <end position="73"/>
    </location>
</feature>
<dbReference type="PANTHER" id="PTHR37023">
    <property type="entry name" value="TRANSPOSASE"/>
    <property type="match status" value="1"/>
</dbReference>
<protein>
    <recommendedName>
        <fullName evidence="1">Transposase zinc-binding domain-containing protein</fullName>
    </recommendedName>
</protein>
<dbReference type="AlphaFoldDB" id="A0A5C5XNU2"/>
<sequence>MQSVLAKLSLRRTSALGGHKYQCDTCESTCHVYNSCGDRHCNQCSGSKRYDFAERAGKLLLDEVDYYQVVFTLPSQLSRLALSNRESLADLLFRSAWKSLRKTIRSEQGYDPAAIMVLHTWNQKLVVCHS</sequence>
<dbReference type="PANTHER" id="PTHR37023:SF1">
    <property type="entry name" value="ISSOD25 TRANSPOSASE TNPA_ISSOD25"/>
    <property type="match status" value="1"/>
</dbReference>
<gene>
    <name evidence="2" type="ORF">CA85_36510</name>
</gene>
<accession>A0A5C5XNU2</accession>
<evidence type="ECO:0000259" key="1">
    <source>
        <dbReference type="Pfam" id="PF14319"/>
    </source>
</evidence>
<organism evidence="2 3">
    <name type="scientific">Allorhodopirellula solitaria</name>
    <dbReference type="NCBI Taxonomy" id="2527987"/>
    <lineage>
        <taxon>Bacteria</taxon>
        <taxon>Pseudomonadati</taxon>
        <taxon>Planctomycetota</taxon>
        <taxon>Planctomycetia</taxon>
        <taxon>Pirellulales</taxon>
        <taxon>Pirellulaceae</taxon>
        <taxon>Allorhodopirellula</taxon>
    </lineage>
</organism>
<evidence type="ECO:0000313" key="3">
    <source>
        <dbReference type="Proteomes" id="UP000318053"/>
    </source>
</evidence>
<evidence type="ECO:0000313" key="2">
    <source>
        <dbReference type="EMBL" id="TWT64866.1"/>
    </source>
</evidence>
<keyword evidence="3" id="KW-1185">Reference proteome</keyword>
<proteinExistence type="predicted"/>
<dbReference type="InterPro" id="IPR026889">
    <property type="entry name" value="Zn_Tnp"/>
</dbReference>
<dbReference type="Pfam" id="PF14319">
    <property type="entry name" value="Zn_Tnp_IS91"/>
    <property type="match status" value="1"/>
</dbReference>
<dbReference type="EMBL" id="SJPK01000009">
    <property type="protein sequence ID" value="TWT64866.1"/>
    <property type="molecule type" value="Genomic_DNA"/>
</dbReference>
<dbReference type="Proteomes" id="UP000318053">
    <property type="component" value="Unassembled WGS sequence"/>
</dbReference>
<comment type="caution">
    <text evidence="2">The sequence shown here is derived from an EMBL/GenBank/DDBJ whole genome shotgun (WGS) entry which is preliminary data.</text>
</comment>
<name>A0A5C5XNU2_9BACT</name>